<feature type="binding site" evidence="4">
    <location>
        <position position="95"/>
    </location>
    <ligand>
        <name>Zn(2+)</name>
        <dbReference type="ChEBI" id="CHEBI:29105"/>
    </ligand>
</feature>
<organism evidence="6 7">
    <name type="scientific">Paenibacillus sabinae T27</name>
    <dbReference type="NCBI Taxonomy" id="1268072"/>
    <lineage>
        <taxon>Bacteria</taxon>
        <taxon>Bacillati</taxon>
        <taxon>Bacillota</taxon>
        <taxon>Bacilli</taxon>
        <taxon>Bacillales</taxon>
        <taxon>Paenibacillaceae</taxon>
        <taxon>Paenibacillus</taxon>
    </lineage>
</organism>
<comment type="similarity">
    <text evidence="4">Belongs to the SprT family.</text>
</comment>
<dbReference type="Pfam" id="PF10263">
    <property type="entry name" value="SprT-like"/>
    <property type="match status" value="1"/>
</dbReference>
<comment type="cofactor">
    <cofactor evidence="4">
        <name>Zn(2+)</name>
        <dbReference type="ChEBI" id="CHEBI:29105"/>
    </cofactor>
    <text evidence="4">Binds 1 zinc ion.</text>
</comment>
<keyword evidence="2 4" id="KW-0479">Metal-binding</keyword>
<dbReference type="GO" id="GO:0008270">
    <property type="term" value="F:zinc ion binding"/>
    <property type="evidence" value="ECO:0007669"/>
    <property type="project" value="UniProtKB-UniRule"/>
</dbReference>
<gene>
    <name evidence="6" type="ORF">PSAB_05705</name>
</gene>
<evidence type="ECO:0000256" key="4">
    <source>
        <dbReference type="HAMAP-Rule" id="MF_00745"/>
    </source>
</evidence>
<dbReference type="InterPro" id="IPR023524">
    <property type="entry name" value="Uncharacterised_SprT-like"/>
</dbReference>
<dbReference type="Proteomes" id="UP000019772">
    <property type="component" value="Chromosome"/>
</dbReference>
<dbReference type="InterPro" id="IPR006640">
    <property type="entry name" value="SprT-like_domain"/>
</dbReference>
<evidence type="ECO:0000259" key="5">
    <source>
        <dbReference type="SMART" id="SM00731"/>
    </source>
</evidence>
<dbReference type="KEGG" id="psab:PSAB_05705"/>
<evidence type="ECO:0000313" key="7">
    <source>
        <dbReference type="Proteomes" id="UP000019772"/>
    </source>
</evidence>
<keyword evidence="1 4" id="KW-0963">Cytoplasm</keyword>
<keyword evidence="7" id="KW-1185">Reference proteome</keyword>
<dbReference type="NCBIfam" id="NF003339">
    <property type="entry name" value="PRK04351.1"/>
    <property type="match status" value="1"/>
</dbReference>
<feature type="active site" evidence="4">
    <location>
        <position position="96"/>
    </location>
</feature>
<accession>X4ZF37</accession>
<dbReference type="HAMAP" id="MF_00745">
    <property type="entry name" value="SprT_like"/>
    <property type="match status" value="1"/>
</dbReference>
<keyword evidence="3 4" id="KW-0862">Zinc</keyword>
<dbReference type="PATRIC" id="fig|1268072.3.peg.1186"/>
<protein>
    <recommendedName>
        <fullName evidence="4">Protein SprT-like</fullName>
    </recommendedName>
</protein>
<evidence type="ECO:0000313" key="6">
    <source>
        <dbReference type="EMBL" id="AHV96077.1"/>
    </source>
</evidence>
<evidence type="ECO:0000256" key="1">
    <source>
        <dbReference type="ARBA" id="ARBA00022490"/>
    </source>
</evidence>
<evidence type="ECO:0000256" key="2">
    <source>
        <dbReference type="ARBA" id="ARBA00022723"/>
    </source>
</evidence>
<feature type="domain" description="SprT-like" evidence="5">
    <location>
        <begin position="32"/>
        <end position="179"/>
    </location>
</feature>
<reference evidence="6 7" key="1">
    <citation type="journal article" date="2014" name="PLoS Genet.">
        <title>Comparative Genomic Analysis of N2-Fixing and Non-N2-Fixing Paenibacillus spp.: Organization, Evolution and Expression of the Nitrogen Fixation Genes.</title>
        <authorList>
            <person name="Xie J.B."/>
            <person name="Du Z."/>
            <person name="Bai L."/>
            <person name="Tian C."/>
            <person name="Zhang Y."/>
            <person name="Xie J.Y."/>
            <person name="Wang T."/>
            <person name="Liu X."/>
            <person name="Chen X."/>
            <person name="Cheng Q."/>
            <person name="Chen S."/>
            <person name="Li J."/>
        </authorList>
    </citation>
    <scope>NUCLEOTIDE SEQUENCE [LARGE SCALE GENOMIC DNA]</scope>
    <source>
        <strain evidence="6 7">T27</strain>
    </source>
</reference>
<dbReference type="STRING" id="1268072.PSAB_05705"/>
<dbReference type="eggNOG" id="COG3091">
    <property type="taxonomic scope" value="Bacteria"/>
</dbReference>
<dbReference type="EMBL" id="CP004078">
    <property type="protein sequence ID" value="AHV96077.1"/>
    <property type="molecule type" value="Genomic_DNA"/>
</dbReference>
<dbReference type="SMART" id="SM00731">
    <property type="entry name" value="SprT"/>
    <property type="match status" value="1"/>
</dbReference>
<dbReference type="InterPro" id="IPR035240">
    <property type="entry name" value="SprT_Zn_ribbon"/>
</dbReference>
<comment type="subcellular location">
    <subcellularLocation>
        <location evidence="4">Cytoplasm</location>
    </subcellularLocation>
</comment>
<sequence>MRKLQFKYRLQQAPEERVKETEPPKIMSMTNEELQRWIERVSRESFGLPFRHKASFNSRLSSTGGRYFMKSHNIEINPRQLEAYGPEETEKIIKHELCHYHLHLAKRGYRHRDADFKALLAKVGGSRYCQHLPGAKARKPLPYRYKLICQQCSTEYLRKRKVNPQRYRCGKCAGPLKLAVIDEAGAKRKA</sequence>
<dbReference type="Pfam" id="PF17283">
    <property type="entry name" value="Zn_ribbon_SprT"/>
    <property type="match status" value="1"/>
</dbReference>
<dbReference type="GO" id="GO:0006950">
    <property type="term" value="P:response to stress"/>
    <property type="evidence" value="ECO:0007669"/>
    <property type="project" value="UniProtKB-ARBA"/>
</dbReference>
<proteinExistence type="inferred from homology"/>
<dbReference type="AlphaFoldDB" id="X4ZF37"/>
<name>X4ZF37_9BACL</name>
<dbReference type="GO" id="GO:0005737">
    <property type="term" value="C:cytoplasm"/>
    <property type="evidence" value="ECO:0007669"/>
    <property type="project" value="UniProtKB-SubCell"/>
</dbReference>
<feature type="binding site" evidence="4">
    <location>
        <position position="99"/>
    </location>
    <ligand>
        <name>Zn(2+)</name>
        <dbReference type="ChEBI" id="CHEBI:29105"/>
    </ligand>
</feature>
<evidence type="ECO:0000256" key="3">
    <source>
        <dbReference type="ARBA" id="ARBA00022833"/>
    </source>
</evidence>
<dbReference type="HOGENOM" id="CLU_123820_0_0_9"/>